<dbReference type="InterPro" id="IPR001638">
    <property type="entry name" value="Solute-binding_3/MltF_N"/>
</dbReference>
<protein>
    <submittedName>
        <fullName evidence="7">Polar amino acid transport system substrate-binding protein</fullName>
    </submittedName>
</protein>
<reference evidence="7 8" key="1">
    <citation type="submission" date="2019-06" db="EMBL/GenBank/DDBJ databases">
        <title>Pac Bio to generate improved reference genome sequences for organisms with transposon mutant libraries (support for FEBA project).</title>
        <authorList>
            <person name="Blow M."/>
        </authorList>
    </citation>
    <scope>NUCLEOTIDE SEQUENCE [LARGE SCALE GENOMIC DNA]</scope>
    <source>
        <strain evidence="7 8">USDA 1844</strain>
    </source>
</reference>
<evidence type="ECO:0000313" key="8">
    <source>
        <dbReference type="Proteomes" id="UP000319824"/>
    </source>
</evidence>
<comment type="subcellular location">
    <subcellularLocation>
        <location evidence="1">Periplasm</location>
    </subcellularLocation>
</comment>
<dbReference type="RefSeq" id="WP_022719442.1">
    <property type="nucleotide sequence ID" value="NZ_ATTQ01000066.1"/>
</dbReference>
<evidence type="ECO:0000256" key="3">
    <source>
        <dbReference type="ARBA" id="ARBA00022729"/>
    </source>
</evidence>
<evidence type="ECO:0000256" key="5">
    <source>
        <dbReference type="SAM" id="SignalP"/>
    </source>
</evidence>
<dbReference type="EMBL" id="VISO01000001">
    <property type="protein sequence ID" value="TVZ75077.1"/>
    <property type="molecule type" value="Genomic_DNA"/>
</dbReference>
<proteinExistence type="inferred from homology"/>
<dbReference type="GO" id="GO:0042597">
    <property type="term" value="C:periplasmic space"/>
    <property type="evidence" value="ECO:0007669"/>
    <property type="project" value="UniProtKB-SubCell"/>
</dbReference>
<organism evidence="7 8">
    <name type="scientific">Rhizobium mongolense USDA 1844</name>
    <dbReference type="NCBI Taxonomy" id="1079460"/>
    <lineage>
        <taxon>Bacteria</taxon>
        <taxon>Pseudomonadati</taxon>
        <taxon>Pseudomonadota</taxon>
        <taxon>Alphaproteobacteria</taxon>
        <taxon>Hyphomicrobiales</taxon>
        <taxon>Rhizobiaceae</taxon>
        <taxon>Rhizobium/Agrobacterium group</taxon>
        <taxon>Rhizobium</taxon>
    </lineage>
</organism>
<gene>
    <name evidence="7" type="ORF">BCL32_0464</name>
</gene>
<evidence type="ECO:0000259" key="6">
    <source>
        <dbReference type="SMART" id="SM00062"/>
    </source>
</evidence>
<sequence length="278" mass="29850">MNRIMTAITAAASFTVASVAFSLSASAGEILDHVLKTKTLRAAVGTDWAPASFVNEKGQLDGYDVDVAKGIAKYLGAEAQLITPGWDLIAAGKWEGRWDIGMGQMTPTKARAEKFDLSVVYVYEQAVAVVHKDSKATRLSDLDGKTIGGAADTSAMAYAKHSFTPGWINAEPIEYQFNPGQVKEYQTSAVAMDDLRLGEGVRLDAVVTDGTYAEGALKSGYPIKVLDTLFSSPGVVALSNDDKEFNEKVAAAIKEMREDGTLSKLAIKWYGSDYSVEK</sequence>
<dbReference type="InterPro" id="IPR018313">
    <property type="entry name" value="SBP_3_CS"/>
</dbReference>
<feature type="signal peptide" evidence="5">
    <location>
        <begin position="1"/>
        <end position="27"/>
    </location>
</feature>
<feature type="domain" description="Solute-binding protein family 3/N-terminal" evidence="6">
    <location>
        <begin position="39"/>
        <end position="273"/>
    </location>
</feature>
<dbReference type="AlphaFoldDB" id="A0A559TKH7"/>
<dbReference type="Proteomes" id="UP000319824">
    <property type="component" value="Unassembled WGS sequence"/>
</dbReference>
<evidence type="ECO:0000256" key="4">
    <source>
        <dbReference type="RuleBase" id="RU003744"/>
    </source>
</evidence>
<dbReference type="SUPFAM" id="SSF53850">
    <property type="entry name" value="Periplasmic binding protein-like II"/>
    <property type="match status" value="1"/>
</dbReference>
<dbReference type="SMART" id="SM00062">
    <property type="entry name" value="PBPb"/>
    <property type="match status" value="1"/>
</dbReference>
<evidence type="ECO:0000313" key="7">
    <source>
        <dbReference type="EMBL" id="TVZ75077.1"/>
    </source>
</evidence>
<dbReference type="PANTHER" id="PTHR35936">
    <property type="entry name" value="MEMBRANE-BOUND LYTIC MUREIN TRANSGLYCOSYLASE F"/>
    <property type="match status" value="1"/>
</dbReference>
<comment type="caution">
    <text evidence="7">The sequence shown here is derived from an EMBL/GenBank/DDBJ whole genome shotgun (WGS) entry which is preliminary data.</text>
</comment>
<dbReference type="PROSITE" id="PS01039">
    <property type="entry name" value="SBP_BACTERIAL_3"/>
    <property type="match status" value="1"/>
</dbReference>
<name>A0A559TKH7_9HYPH</name>
<dbReference type="PANTHER" id="PTHR35936:SF19">
    <property type="entry name" value="AMINO-ACID-BINDING PROTEIN YXEM-RELATED"/>
    <property type="match status" value="1"/>
</dbReference>
<evidence type="ECO:0000256" key="2">
    <source>
        <dbReference type="ARBA" id="ARBA00010333"/>
    </source>
</evidence>
<dbReference type="Pfam" id="PF00497">
    <property type="entry name" value="SBP_bac_3"/>
    <property type="match status" value="1"/>
</dbReference>
<comment type="similarity">
    <text evidence="2 4">Belongs to the bacterial solute-binding protein 3 family.</text>
</comment>
<keyword evidence="3 5" id="KW-0732">Signal</keyword>
<feature type="chain" id="PRO_5022024346" evidence="5">
    <location>
        <begin position="28"/>
        <end position="278"/>
    </location>
</feature>
<dbReference type="Gene3D" id="3.40.190.10">
    <property type="entry name" value="Periplasmic binding protein-like II"/>
    <property type="match status" value="2"/>
</dbReference>
<evidence type="ECO:0000256" key="1">
    <source>
        <dbReference type="ARBA" id="ARBA00004418"/>
    </source>
</evidence>
<accession>A0A559TKH7</accession>